<feature type="region of interest" description="Disordered" evidence="1">
    <location>
        <begin position="1"/>
        <end position="49"/>
    </location>
</feature>
<dbReference type="InterPro" id="IPR032675">
    <property type="entry name" value="LRR_dom_sf"/>
</dbReference>
<protein>
    <recommendedName>
        <fullName evidence="4">RNI-like protein</fullName>
    </recommendedName>
</protein>
<dbReference type="InterPro" id="IPR052394">
    <property type="entry name" value="LRR-containing"/>
</dbReference>
<dbReference type="Proteomes" id="UP000823405">
    <property type="component" value="Unassembled WGS sequence"/>
</dbReference>
<evidence type="ECO:0000256" key="1">
    <source>
        <dbReference type="SAM" id="MobiDB-lite"/>
    </source>
</evidence>
<organism evidence="2 3">
    <name type="scientific">Linnemannia gamsii</name>
    <dbReference type="NCBI Taxonomy" id="64522"/>
    <lineage>
        <taxon>Eukaryota</taxon>
        <taxon>Fungi</taxon>
        <taxon>Fungi incertae sedis</taxon>
        <taxon>Mucoromycota</taxon>
        <taxon>Mortierellomycotina</taxon>
        <taxon>Mortierellomycetes</taxon>
        <taxon>Mortierellales</taxon>
        <taxon>Mortierellaceae</taxon>
        <taxon>Linnemannia</taxon>
    </lineage>
</organism>
<gene>
    <name evidence="2" type="ORF">BGZ97_003971</name>
</gene>
<accession>A0A9P6RGT2</accession>
<evidence type="ECO:0008006" key="4">
    <source>
        <dbReference type="Google" id="ProtNLM"/>
    </source>
</evidence>
<keyword evidence="3" id="KW-1185">Reference proteome</keyword>
<feature type="compositionally biased region" description="Low complexity" evidence="1">
    <location>
        <begin position="17"/>
        <end position="41"/>
    </location>
</feature>
<dbReference type="Gene3D" id="3.80.10.10">
    <property type="entry name" value="Ribonuclease Inhibitor"/>
    <property type="match status" value="3"/>
</dbReference>
<name>A0A9P6RGT2_9FUNG</name>
<comment type="caution">
    <text evidence="2">The sequence shown here is derived from an EMBL/GenBank/DDBJ whole genome shotgun (WGS) entry which is preliminary data.</text>
</comment>
<dbReference type="SUPFAM" id="SSF52047">
    <property type="entry name" value="RNI-like"/>
    <property type="match status" value="2"/>
</dbReference>
<dbReference type="SMART" id="SM00368">
    <property type="entry name" value="LRR_RI"/>
    <property type="match status" value="6"/>
</dbReference>
<feature type="compositionally biased region" description="Polar residues" evidence="1">
    <location>
        <begin position="1"/>
        <end position="10"/>
    </location>
</feature>
<dbReference type="PANTHER" id="PTHR24114:SF2">
    <property type="entry name" value="F-BOX DOMAIN-CONTAINING PROTEIN-RELATED"/>
    <property type="match status" value="1"/>
</dbReference>
<reference evidence="2" key="1">
    <citation type="journal article" date="2020" name="Fungal Divers.">
        <title>Resolving the Mortierellaceae phylogeny through synthesis of multi-gene phylogenetics and phylogenomics.</title>
        <authorList>
            <person name="Vandepol N."/>
            <person name="Liber J."/>
            <person name="Desiro A."/>
            <person name="Na H."/>
            <person name="Kennedy M."/>
            <person name="Barry K."/>
            <person name="Grigoriev I.V."/>
            <person name="Miller A.N."/>
            <person name="O'Donnell K."/>
            <person name="Stajich J.E."/>
            <person name="Bonito G."/>
        </authorList>
    </citation>
    <scope>NUCLEOTIDE SEQUENCE</scope>
    <source>
        <strain evidence="2">NVP60</strain>
    </source>
</reference>
<evidence type="ECO:0000313" key="2">
    <source>
        <dbReference type="EMBL" id="KAG0318298.1"/>
    </source>
</evidence>
<evidence type="ECO:0000313" key="3">
    <source>
        <dbReference type="Proteomes" id="UP000823405"/>
    </source>
</evidence>
<dbReference type="PANTHER" id="PTHR24114">
    <property type="entry name" value="LEUCINE RICH REPEAT FAMILY PROTEIN"/>
    <property type="match status" value="1"/>
</dbReference>
<sequence>MHPTSDTLTLRPSLRDPSAPSSSLPTPTSSPLLRDSSSLPPLLAPEPALPLTGLTRKRSLFDEPALNKRVRPDTAARRFQVVQMGDEVKDVPVREGDDGFPYVLVEDILEAFSVYGEDFRLDDQPVPYLQDHHRQRRIAYYPGQLLTMSPAPTTTLAPSPVHAPSMPSRSVSPVTEEVLVSMFDRVHQDQDMHTVILKAEVQSVQVKLDHMEHALLASNAKNAELLQQILDLQNTLHVLVTRLNEVQTLTLDHLVALQQQVHAVFTQSYELHEYSSPRLFIVLPEVDYQGYNPLSILSSHTHQKFRLYFLCECGLHTHPTGPNQANYVHVARHEGYEINRPTEFFRKYGPRTLQMLRVLKGGLTIAGMVIPALRTIAAIDLPGGVIKDLDARVTESIRYLDQYHSSLDKIVPGMDNGGGLTNKVNVGQLASTVTTPATDGSQTMIDSLSQESFIQMEGADLRRLQSFLRRRDQDAAHGNLFRTVDAQGHVRWICLDHYRATYHQRQDREFENEIKLNRGVYDKHLGIVKIALSSGETFDRFMGAMTQAGAFNELEIHLRNYSYQELKVLAESLKKTNVSKLTLTCHEYREIASMGKKKLLGILRMMTAGKVRYFHFKDIKDLIPSRGLTIPKELPYVRSLELTEISLKDGHELLGDLLSVCTNLSILRLTDISLKSTRLASVLNGLLGCRRLTILSLRNCDISEAHSAVLASHLGRYASLKDLDLGHNYLDDAGCCAVIEAVGDRLERLALPSSGFGNESAMALDRVISGKNLRSLDISESNNELDLEAMERIIHLAGRLSCTELILPRTAWPSDEPCSRMVRAIDTSKLEHLELQNGGCGDLTAGALVNLFTQPPDSGRCSALSSFEVDLRRATFAGAKVFASSLIDYPHAKVSFNGSMLFSKSISNLSDVQEVLTSLCSHLSILHLKDTCMNDQVASVLCKALEKTSPLSRLQSLDVSDNEMTTQAGSKLLDCLTYHTTLRSLRMESSSFNQLGSIGPAVQRFLEANRTLARLSVSHVNLRELTVGLSRNANKMLLSIEVHLMDGEADDILAFGEFLRSSSHNSLLRLSVKRARVCDNEPSLEHLSQCLKQNHTLLDLEWEFDKGYYDDGDSHVLQRYINRNRDLWRKNVGVGNKAEDLGLAGIDPWTMRVIRRNVEH</sequence>
<dbReference type="EMBL" id="JAAAIN010000197">
    <property type="protein sequence ID" value="KAG0318298.1"/>
    <property type="molecule type" value="Genomic_DNA"/>
</dbReference>
<dbReference type="OrthoDB" id="120976at2759"/>
<dbReference type="AlphaFoldDB" id="A0A9P6RGT2"/>
<proteinExistence type="predicted"/>